<dbReference type="Pfam" id="PF16119">
    <property type="entry name" value="DUF4835"/>
    <property type="match status" value="1"/>
</dbReference>
<reference evidence="1 2" key="1">
    <citation type="submission" date="2017-06" db="EMBL/GenBank/DDBJ databases">
        <title>Raineya orbicola gen. nov., sp. nov. a slightly thermophilic bacterium of the phylum Bacteroidetes and the description of Raineyaceae fam. nov.</title>
        <authorList>
            <person name="Albuquerque L."/>
            <person name="Polonia A.R.M."/>
            <person name="Barroso C."/>
            <person name="Froufe H.J.C."/>
            <person name="Lage O."/>
            <person name="Lobo-Da-Cunha A."/>
            <person name="Egas C."/>
            <person name="Da Costa M.S."/>
        </authorList>
    </citation>
    <scope>NUCLEOTIDE SEQUENCE [LARGE SCALE GENOMIC DNA]</scope>
    <source>
        <strain evidence="1 2">SPSPC-11</strain>
    </source>
</reference>
<dbReference type="EMBL" id="NKXO01000044">
    <property type="protein sequence ID" value="PKQ66599.1"/>
    <property type="molecule type" value="Genomic_DNA"/>
</dbReference>
<evidence type="ECO:0000313" key="2">
    <source>
        <dbReference type="Proteomes" id="UP000233387"/>
    </source>
</evidence>
<dbReference type="Proteomes" id="UP000233387">
    <property type="component" value="Unassembled WGS sequence"/>
</dbReference>
<comment type="caution">
    <text evidence="1">The sequence shown here is derived from an EMBL/GenBank/DDBJ whole genome shotgun (WGS) entry which is preliminary data.</text>
</comment>
<evidence type="ECO:0008006" key="3">
    <source>
        <dbReference type="Google" id="ProtNLM"/>
    </source>
</evidence>
<dbReference type="AlphaFoldDB" id="A0A2N3I8H9"/>
<evidence type="ECO:0000313" key="1">
    <source>
        <dbReference type="EMBL" id="PKQ66599.1"/>
    </source>
</evidence>
<organism evidence="1 2">
    <name type="scientific">Raineya orbicola</name>
    <dbReference type="NCBI Taxonomy" id="2016530"/>
    <lineage>
        <taxon>Bacteria</taxon>
        <taxon>Pseudomonadati</taxon>
        <taxon>Bacteroidota</taxon>
        <taxon>Cytophagia</taxon>
        <taxon>Cytophagales</taxon>
        <taxon>Raineyaceae</taxon>
        <taxon>Raineya</taxon>
    </lineage>
</organism>
<gene>
    <name evidence="1" type="ORF">Rain11_2320</name>
</gene>
<name>A0A2N3I8H9_9BACT</name>
<sequence>MFCRYHQKFRILGTEIVILQEKTSKMNKLKILVFLFFACLQSISAQELQFEVIINDRQVATSQVGVNNKEIVQTLQKNITDFFNNRKWTNDAFEPNEKIKGRLQINLVQADFASGIFKANAQIQALRPVYNTAYETILFSYVDRNFNFNFLASQPLDLNFNENVYFSNLSSLLGYYAYIILAMDYDSFSKNGGKDYVEKAFIVANTAQGAGAEGWGQGDIRDRFWLVENLQSQQMQGIREALYKYHRKGLDIYQEKRGEARKATMELLQEMNKVAQVRPNSLFINVIFDAKFQEFYNIFKDGSREEKQEAYTLLSRLDPARANFYARLLQ</sequence>
<proteinExistence type="predicted"/>
<protein>
    <recommendedName>
        <fullName evidence="3">DUF4835 domain-containing protein</fullName>
    </recommendedName>
</protein>
<dbReference type="OrthoDB" id="9773381at2"/>
<dbReference type="InterPro" id="IPR032274">
    <property type="entry name" value="DUF4835"/>
</dbReference>
<keyword evidence="2" id="KW-1185">Reference proteome</keyword>
<accession>A0A2N3I8H9</accession>